<keyword evidence="3" id="KW-0547">Nucleotide-binding</keyword>
<dbReference type="EC" id="6.2.1.27" evidence="7"/>
<dbReference type="GO" id="GO:0046949">
    <property type="term" value="P:fatty-acyl-CoA biosynthetic process"/>
    <property type="evidence" value="ECO:0007669"/>
    <property type="project" value="TreeGrafter"/>
</dbReference>
<dbReference type="SUPFAM" id="SSF56801">
    <property type="entry name" value="Acetyl-CoA synthetase-like"/>
    <property type="match status" value="1"/>
</dbReference>
<accession>A0A6M6A5M0</accession>
<evidence type="ECO:0000256" key="3">
    <source>
        <dbReference type="ARBA" id="ARBA00022741"/>
    </source>
</evidence>
<dbReference type="GO" id="GO:0018859">
    <property type="term" value="F:4-hydroxybenzoate-CoA ligase activity"/>
    <property type="evidence" value="ECO:0007669"/>
    <property type="project" value="UniProtKB-EC"/>
</dbReference>
<dbReference type="GO" id="GO:0005524">
    <property type="term" value="F:ATP binding"/>
    <property type="evidence" value="ECO:0007669"/>
    <property type="project" value="UniProtKB-KW"/>
</dbReference>
<evidence type="ECO:0000313" key="7">
    <source>
        <dbReference type="EMBL" id="QJX14325.1"/>
    </source>
</evidence>
<dbReference type="CDD" id="cd05904">
    <property type="entry name" value="4CL"/>
    <property type="match status" value="1"/>
</dbReference>
<dbReference type="InterPro" id="IPR042099">
    <property type="entry name" value="ANL_N_sf"/>
</dbReference>
<dbReference type="InterPro" id="IPR000873">
    <property type="entry name" value="AMP-dep_synth/lig_dom"/>
</dbReference>
<name>A0A6M6A5M0_9EMBR</name>
<dbReference type="Pfam" id="PF00501">
    <property type="entry name" value="AMP-binding"/>
    <property type="match status" value="1"/>
</dbReference>
<evidence type="ECO:0000259" key="5">
    <source>
        <dbReference type="Pfam" id="PF00501"/>
    </source>
</evidence>
<dbReference type="PANTHER" id="PTHR24096">
    <property type="entry name" value="LONG-CHAIN-FATTY-ACID--COA LIGASE"/>
    <property type="match status" value="1"/>
</dbReference>
<organism evidence="7">
    <name type="scientific">Anthoceros agrestis</name>
    <dbReference type="NCBI Taxonomy" id="41834"/>
    <lineage>
        <taxon>Eukaryota</taxon>
        <taxon>Viridiplantae</taxon>
        <taxon>Streptophyta</taxon>
        <taxon>Embryophyta</taxon>
        <taxon>Anthocerotophyta</taxon>
        <taxon>Anthocerotopsida</taxon>
        <taxon>Anthocerotidae</taxon>
        <taxon>Anthocerotales</taxon>
        <taxon>Anthocerotaceae</taxon>
        <taxon>Anthoceros</taxon>
    </lineage>
</organism>
<dbReference type="InterPro" id="IPR025110">
    <property type="entry name" value="AMP-bd_C"/>
</dbReference>
<comment type="similarity">
    <text evidence="1">Belongs to the ATP-dependent AMP-binding enzyme family.</text>
</comment>
<feature type="domain" description="AMP-binding enzyme C-terminal" evidence="6">
    <location>
        <begin position="470"/>
        <end position="545"/>
    </location>
</feature>
<dbReference type="FunFam" id="3.30.300.30:FF:000007">
    <property type="entry name" value="4-coumarate--CoA ligase 2"/>
    <property type="match status" value="1"/>
</dbReference>
<evidence type="ECO:0000259" key="6">
    <source>
        <dbReference type="Pfam" id="PF13193"/>
    </source>
</evidence>
<proteinExistence type="evidence at transcript level"/>
<reference evidence="7" key="1">
    <citation type="journal article" date="2020" name="Plant Cell Rep.">
        <title>Phenolic metabolism in the hornwort Anthoceros agrestis: 4-coumarate CoA ligase and 4-hydroxybenzoate CoA ligase.</title>
        <authorList>
            <person name="Wohl J."/>
            <person name="Petersen M."/>
        </authorList>
    </citation>
    <scope>NUCLEOTIDE SEQUENCE</scope>
</reference>
<evidence type="ECO:0000256" key="1">
    <source>
        <dbReference type="ARBA" id="ARBA00006432"/>
    </source>
</evidence>
<keyword evidence="4" id="KW-0067">ATP-binding</keyword>
<evidence type="ECO:0000256" key="2">
    <source>
        <dbReference type="ARBA" id="ARBA00022598"/>
    </source>
</evidence>
<sequence length="567" mass="61896">MASLSEPEHIFRSSLPAAAIPNVTVPEYILLNAIRPEDEHRVAVVDASDERQYTYGQTRILVKNVAAGLRNLLGIRKGDVVFVLLPNTAEYFILVLGIMWAGGVYSGGNPYAHPGEIEKQIQDSEAKVVVTDSTYFEKVKQFAHQLPILLTPVSSAAPTDKSVTPNPEGSTSVQRLLEYDGSEYVPPEPISQDDLCALPYSSGTTGLSKGVKLTHRNLLANTTRTCPIPAVPPTPAQLASVKRYVVLGLLPFFHIYGTTGICCSTMRYQGTLVVLPRYDLRLMLAALIKYEVTFTPLVPPIILQMVKSPIVNEFDLSKLKLEGVMTAAAPLPPDIQKAFEARFPGVELRQAYGLTEYSCITLSHVPLGYPRGNAKKGSVGFLIPGTEMKILDPDTGKSLPANRAGEICVRGESTMNGYFKNEEATAATIDEQGWLHTGDVGYIDDDGDVFIVERAKELIKYKGFQVPPAELEAILVAHPLIADAAVIPIPDDEAGELPAACVVLAPNSHLNEEDVIRYVGAKVASYKKVRHVEFVSSIPKSLSGKTLRRVLKDDILKRLKKTENQLI</sequence>
<keyword evidence="2 7" id="KW-0436">Ligase</keyword>
<dbReference type="EMBL" id="MN922306">
    <property type="protein sequence ID" value="QJX14325.1"/>
    <property type="molecule type" value="mRNA"/>
</dbReference>
<feature type="domain" description="AMP-dependent synthetase/ligase" evidence="5">
    <location>
        <begin position="40"/>
        <end position="419"/>
    </location>
</feature>
<dbReference type="PANTHER" id="PTHR24096:SF389">
    <property type="entry name" value="4-COUMARATE--COA LIGASE-LIKE 1"/>
    <property type="match status" value="1"/>
</dbReference>
<dbReference type="Gene3D" id="3.30.300.30">
    <property type="match status" value="1"/>
</dbReference>
<evidence type="ECO:0000256" key="4">
    <source>
        <dbReference type="ARBA" id="ARBA00022840"/>
    </source>
</evidence>
<dbReference type="GO" id="GO:0004467">
    <property type="term" value="F:long-chain fatty acid-CoA ligase activity"/>
    <property type="evidence" value="ECO:0007669"/>
    <property type="project" value="TreeGrafter"/>
</dbReference>
<dbReference type="InterPro" id="IPR045851">
    <property type="entry name" value="AMP-bd_C_sf"/>
</dbReference>
<protein>
    <submittedName>
        <fullName evidence="7">(4-hydroxy)-benzoate coenzyme A ligase</fullName>
        <ecNumber evidence="7">6.2.1.27</ecNumber>
    </submittedName>
</protein>
<dbReference type="PROSITE" id="PS00455">
    <property type="entry name" value="AMP_BINDING"/>
    <property type="match status" value="1"/>
</dbReference>
<dbReference type="FunFam" id="3.40.50.12780:FF:000003">
    <property type="entry name" value="Long-chain-fatty-acid--CoA ligase FadD"/>
    <property type="match status" value="1"/>
</dbReference>
<dbReference type="Gene3D" id="3.40.50.12780">
    <property type="entry name" value="N-terminal domain of ligase-like"/>
    <property type="match status" value="1"/>
</dbReference>
<dbReference type="InterPro" id="IPR020845">
    <property type="entry name" value="AMP-binding_CS"/>
</dbReference>
<dbReference type="AlphaFoldDB" id="A0A6M6A5M0"/>
<dbReference type="Pfam" id="PF13193">
    <property type="entry name" value="AMP-binding_C"/>
    <property type="match status" value="1"/>
</dbReference>